<sequence>MASVKKFAAVAAVVKAVRLAARPGGPTLGERAGAMPRLVRATLSGAYPGITKGRLALMLAATGYIVSPIDLLPDVLGLVGLADDAVVMGWLATRFVEETEAFLEWERAGVRPTGPATTPPGASSAFGASSANGASSTPPSGHGPTPTPNGTSPASAQTVRGNVVG</sequence>
<feature type="compositionally biased region" description="Low complexity" evidence="5">
    <location>
        <begin position="112"/>
        <end position="156"/>
    </location>
</feature>
<dbReference type="Proteomes" id="UP001500945">
    <property type="component" value="Unassembled WGS sequence"/>
</dbReference>
<gene>
    <name evidence="7" type="ORF">GCM10023168_21680</name>
</gene>
<keyword evidence="8" id="KW-1185">Reference proteome</keyword>
<name>A0ABP8KH54_9MICO</name>
<dbReference type="InterPro" id="IPR010652">
    <property type="entry name" value="DUF1232"/>
</dbReference>
<evidence type="ECO:0000313" key="7">
    <source>
        <dbReference type="EMBL" id="GAA4406576.1"/>
    </source>
</evidence>
<evidence type="ECO:0000256" key="3">
    <source>
        <dbReference type="ARBA" id="ARBA00022989"/>
    </source>
</evidence>
<keyword evidence="3" id="KW-1133">Transmembrane helix</keyword>
<evidence type="ECO:0000259" key="6">
    <source>
        <dbReference type="Pfam" id="PF06803"/>
    </source>
</evidence>
<evidence type="ECO:0000313" key="8">
    <source>
        <dbReference type="Proteomes" id="UP001500945"/>
    </source>
</evidence>
<evidence type="ECO:0000256" key="2">
    <source>
        <dbReference type="ARBA" id="ARBA00022692"/>
    </source>
</evidence>
<feature type="domain" description="DUF1232" evidence="6">
    <location>
        <begin position="55"/>
        <end position="90"/>
    </location>
</feature>
<dbReference type="Pfam" id="PF06803">
    <property type="entry name" value="DUF1232"/>
    <property type="match status" value="1"/>
</dbReference>
<dbReference type="EMBL" id="BAABGM010000013">
    <property type="protein sequence ID" value="GAA4406576.1"/>
    <property type="molecule type" value="Genomic_DNA"/>
</dbReference>
<keyword evidence="2" id="KW-0812">Transmembrane</keyword>
<proteinExistence type="predicted"/>
<reference evidence="8" key="1">
    <citation type="journal article" date="2019" name="Int. J. Syst. Evol. Microbiol.">
        <title>The Global Catalogue of Microorganisms (GCM) 10K type strain sequencing project: providing services to taxonomists for standard genome sequencing and annotation.</title>
        <authorList>
            <consortium name="The Broad Institute Genomics Platform"/>
            <consortium name="The Broad Institute Genome Sequencing Center for Infectious Disease"/>
            <person name="Wu L."/>
            <person name="Ma J."/>
        </authorList>
    </citation>
    <scope>NUCLEOTIDE SEQUENCE [LARGE SCALE GENOMIC DNA]</scope>
    <source>
        <strain evidence="8">JCM 17809</strain>
    </source>
</reference>
<keyword evidence="4" id="KW-0472">Membrane</keyword>
<dbReference type="RefSeq" id="WP_345205660.1">
    <property type="nucleotide sequence ID" value="NZ_BAABGM010000013.1"/>
</dbReference>
<comment type="caution">
    <text evidence="7">The sequence shown here is derived from an EMBL/GenBank/DDBJ whole genome shotgun (WGS) entry which is preliminary data.</text>
</comment>
<evidence type="ECO:0000256" key="5">
    <source>
        <dbReference type="SAM" id="MobiDB-lite"/>
    </source>
</evidence>
<organism evidence="7 8">
    <name type="scientific">Fodinibacter luteus</name>
    <dbReference type="NCBI Taxonomy" id="552064"/>
    <lineage>
        <taxon>Bacteria</taxon>
        <taxon>Bacillati</taxon>
        <taxon>Actinomycetota</taxon>
        <taxon>Actinomycetes</taxon>
        <taxon>Micrococcales</taxon>
        <taxon>Intrasporangiaceae</taxon>
        <taxon>Fodinibacter (ex Wang et al. 2009)</taxon>
    </lineage>
</organism>
<evidence type="ECO:0000256" key="1">
    <source>
        <dbReference type="ARBA" id="ARBA00004127"/>
    </source>
</evidence>
<protein>
    <recommendedName>
        <fullName evidence="6">DUF1232 domain-containing protein</fullName>
    </recommendedName>
</protein>
<feature type="region of interest" description="Disordered" evidence="5">
    <location>
        <begin position="107"/>
        <end position="165"/>
    </location>
</feature>
<comment type="subcellular location">
    <subcellularLocation>
        <location evidence="1">Endomembrane system</location>
        <topology evidence="1">Multi-pass membrane protein</topology>
    </subcellularLocation>
</comment>
<accession>A0ABP8KH54</accession>
<evidence type="ECO:0000256" key="4">
    <source>
        <dbReference type="ARBA" id="ARBA00023136"/>
    </source>
</evidence>